<accession>A0A5P8W679</accession>
<organism evidence="1 2">
    <name type="scientific">Nostoc sphaeroides CCNUC1</name>
    <dbReference type="NCBI Taxonomy" id="2653204"/>
    <lineage>
        <taxon>Bacteria</taxon>
        <taxon>Bacillati</taxon>
        <taxon>Cyanobacteriota</taxon>
        <taxon>Cyanophyceae</taxon>
        <taxon>Nostocales</taxon>
        <taxon>Nostocaceae</taxon>
        <taxon>Nostoc</taxon>
    </lineage>
</organism>
<name>A0A5P8W679_9NOSO</name>
<protein>
    <submittedName>
        <fullName evidence="1">Uncharacterized protein</fullName>
    </submittedName>
</protein>
<sequence>MPTDYDTPPSGCFLQSAILKQRNVNFCKACFQNLALSYSKI</sequence>
<proteinExistence type="predicted"/>
<dbReference type="AlphaFoldDB" id="A0A5P8W679"/>
<gene>
    <name evidence="1" type="ORF">GXM_05503</name>
</gene>
<dbReference type="EMBL" id="CP045226">
    <property type="protein sequence ID" value="QFS48011.1"/>
    <property type="molecule type" value="Genomic_DNA"/>
</dbReference>
<reference evidence="1 2" key="1">
    <citation type="submission" date="2019-10" db="EMBL/GenBank/DDBJ databases">
        <title>Genomic and transcriptomic insights into the perfect genentic adaptation of a filamentous nitrogen-fixing cyanobacterium to rice fields.</title>
        <authorList>
            <person name="Chen Z."/>
        </authorList>
    </citation>
    <scope>NUCLEOTIDE SEQUENCE [LARGE SCALE GENOMIC DNA]</scope>
    <source>
        <strain evidence="1">CCNUC1</strain>
    </source>
</reference>
<keyword evidence="2" id="KW-1185">Reference proteome</keyword>
<dbReference type="Proteomes" id="UP000326678">
    <property type="component" value="Chromosome Gxm1"/>
</dbReference>
<dbReference type="KEGG" id="nsh:GXM_05503"/>
<evidence type="ECO:0000313" key="1">
    <source>
        <dbReference type="EMBL" id="QFS48011.1"/>
    </source>
</evidence>
<evidence type="ECO:0000313" key="2">
    <source>
        <dbReference type="Proteomes" id="UP000326678"/>
    </source>
</evidence>